<protein>
    <submittedName>
        <fullName evidence="1">Uncharacterized protein</fullName>
    </submittedName>
</protein>
<gene>
    <name evidence="1" type="ORF">T4D_3096</name>
</gene>
<dbReference type="EMBL" id="JYDT01005396">
    <property type="protein sequence ID" value="KRY44727.1"/>
    <property type="molecule type" value="Genomic_DNA"/>
</dbReference>
<evidence type="ECO:0000313" key="1">
    <source>
        <dbReference type="EMBL" id="KRY44727.1"/>
    </source>
</evidence>
<dbReference type="Proteomes" id="UP000054995">
    <property type="component" value="Unassembled WGS sequence"/>
</dbReference>
<sequence length="32" mass="3749">MLSIQWPNSALWYMLICISNNLLQQDKNLLNA</sequence>
<evidence type="ECO:0000313" key="2">
    <source>
        <dbReference type="Proteomes" id="UP000054995"/>
    </source>
</evidence>
<accession>A0A0V1C696</accession>
<name>A0A0V1C696_TRIPS</name>
<dbReference type="AlphaFoldDB" id="A0A0V1C696"/>
<reference evidence="1 2" key="1">
    <citation type="submission" date="2015-01" db="EMBL/GenBank/DDBJ databases">
        <title>Evolution of Trichinella species and genotypes.</title>
        <authorList>
            <person name="Korhonen P.K."/>
            <person name="Edoardo P."/>
            <person name="Giuseppe L.R."/>
            <person name="Gasser R.B."/>
        </authorList>
    </citation>
    <scope>NUCLEOTIDE SEQUENCE [LARGE SCALE GENOMIC DNA]</scope>
    <source>
        <strain evidence="1">ISS470</strain>
    </source>
</reference>
<keyword evidence="2" id="KW-1185">Reference proteome</keyword>
<organism evidence="1 2">
    <name type="scientific">Trichinella pseudospiralis</name>
    <name type="common">Parasitic roundworm</name>
    <dbReference type="NCBI Taxonomy" id="6337"/>
    <lineage>
        <taxon>Eukaryota</taxon>
        <taxon>Metazoa</taxon>
        <taxon>Ecdysozoa</taxon>
        <taxon>Nematoda</taxon>
        <taxon>Enoplea</taxon>
        <taxon>Dorylaimia</taxon>
        <taxon>Trichinellida</taxon>
        <taxon>Trichinellidae</taxon>
        <taxon>Trichinella</taxon>
    </lineage>
</organism>
<comment type="caution">
    <text evidence="1">The sequence shown here is derived from an EMBL/GenBank/DDBJ whole genome shotgun (WGS) entry which is preliminary data.</text>
</comment>
<proteinExistence type="predicted"/>